<evidence type="ECO:0000313" key="1">
    <source>
        <dbReference type="EMBL" id="TXG64473.1"/>
    </source>
</evidence>
<organism evidence="1 2">
    <name type="scientific">Acer yangbiense</name>
    <dbReference type="NCBI Taxonomy" id="1000413"/>
    <lineage>
        <taxon>Eukaryota</taxon>
        <taxon>Viridiplantae</taxon>
        <taxon>Streptophyta</taxon>
        <taxon>Embryophyta</taxon>
        <taxon>Tracheophyta</taxon>
        <taxon>Spermatophyta</taxon>
        <taxon>Magnoliopsida</taxon>
        <taxon>eudicotyledons</taxon>
        <taxon>Gunneridae</taxon>
        <taxon>Pentapetalae</taxon>
        <taxon>rosids</taxon>
        <taxon>malvids</taxon>
        <taxon>Sapindales</taxon>
        <taxon>Sapindaceae</taxon>
        <taxon>Hippocastanoideae</taxon>
        <taxon>Acereae</taxon>
        <taxon>Acer</taxon>
    </lineage>
</organism>
<dbReference type="Pfam" id="PF14009">
    <property type="entry name" value="PADRE"/>
    <property type="match status" value="2"/>
</dbReference>
<evidence type="ECO:0000313" key="2">
    <source>
        <dbReference type="Proteomes" id="UP000323000"/>
    </source>
</evidence>
<proteinExistence type="predicted"/>
<reference evidence="2" key="1">
    <citation type="journal article" date="2019" name="Gigascience">
        <title>De novo genome assembly of the endangered Acer yangbiense, a plant species with extremely small populations endemic to Yunnan Province, China.</title>
        <authorList>
            <person name="Yang J."/>
            <person name="Wariss H.M."/>
            <person name="Tao L."/>
            <person name="Zhang R."/>
            <person name="Yun Q."/>
            <person name="Hollingsworth P."/>
            <person name="Dao Z."/>
            <person name="Luo G."/>
            <person name="Guo H."/>
            <person name="Ma Y."/>
            <person name="Sun W."/>
        </authorList>
    </citation>
    <scope>NUCLEOTIDE SEQUENCE [LARGE SCALE GENOMIC DNA]</scope>
    <source>
        <strain evidence="2">cv. Malutang</strain>
    </source>
</reference>
<comment type="caution">
    <text evidence="1">The sequence shown here is derived from an EMBL/GenBank/DDBJ whole genome shotgun (WGS) entry which is preliminary data.</text>
</comment>
<dbReference type="InterPro" id="IPR025322">
    <property type="entry name" value="PADRE_dom"/>
</dbReference>
<dbReference type="OrthoDB" id="1919386at2759"/>
<dbReference type="AlphaFoldDB" id="A0A5C7I4L0"/>
<keyword evidence="2" id="KW-1185">Reference proteome</keyword>
<accession>A0A5C7I4L0</accession>
<dbReference type="EMBL" id="VAHF01000004">
    <property type="protein sequence ID" value="TXG64473.1"/>
    <property type="molecule type" value="Genomic_DNA"/>
</dbReference>
<gene>
    <name evidence="1" type="ORF">EZV62_011467</name>
</gene>
<protein>
    <submittedName>
        <fullName evidence="1">Uncharacterized protein</fullName>
    </submittedName>
</protein>
<sequence>MGSNCSSCESTDVATAKVILQDGRLQEFACPIKVSQVLERNPNCFICNSDDMDFNSLVPGINGGEELRPGQLYFSLPMSLSERPLMAEEMASLAVKASLALKASNQIRCCGSCGMKRVDAVVYRTGNKKYTNKNQNGGGNSKNMMMIKFWQSTAKIIHMDGKLQEIRQPIKAGNVISQNPKTFLCSSESMYVDSVLPHVPEDEELQLGQIYFLMPLSKSHVPLTLQELCSLAIKASSALSDNHLITTTNGVSYRTPSSQPQACREVPVGFSTQVPARRI</sequence>
<dbReference type="Proteomes" id="UP000323000">
    <property type="component" value="Chromosome 4"/>
</dbReference>
<name>A0A5C7I4L0_9ROSI</name>
<dbReference type="PANTHER" id="PTHR33052">
    <property type="entry name" value="DUF4228 DOMAIN PROTEIN-RELATED"/>
    <property type="match status" value="1"/>
</dbReference>